<proteinExistence type="predicted"/>
<dbReference type="SUPFAM" id="SSF53850">
    <property type="entry name" value="Periplasmic binding protein-like II"/>
    <property type="match status" value="1"/>
</dbReference>
<evidence type="ECO:0000256" key="2">
    <source>
        <dbReference type="ARBA" id="ARBA00022448"/>
    </source>
</evidence>
<dbReference type="PANTHER" id="PTHR30222">
    <property type="entry name" value="SPERMIDINE/PUTRESCINE-BINDING PERIPLASMIC PROTEIN"/>
    <property type="match status" value="1"/>
</dbReference>
<keyword evidence="2" id="KW-0813">Transport</keyword>
<evidence type="ECO:0000256" key="3">
    <source>
        <dbReference type="ARBA" id="ARBA00022729"/>
    </source>
</evidence>
<comment type="subcellular location">
    <subcellularLocation>
        <location evidence="1">Periplasm</location>
    </subcellularLocation>
</comment>
<dbReference type="Gene3D" id="3.40.190.10">
    <property type="entry name" value="Periplasmic binding protein-like II"/>
    <property type="match status" value="2"/>
</dbReference>
<dbReference type="CDD" id="cd02227">
    <property type="entry name" value="cupin_TM1112-like"/>
    <property type="match status" value="1"/>
</dbReference>
<dbReference type="InterPro" id="IPR011051">
    <property type="entry name" value="RmlC_Cupin_sf"/>
</dbReference>
<organism evidence="6 7">
    <name type="scientific">Paraburkholderia lacunae</name>
    <dbReference type="NCBI Taxonomy" id="2211104"/>
    <lineage>
        <taxon>Bacteria</taxon>
        <taxon>Pseudomonadati</taxon>
        <taxon>Pseudomonadota</taxon>
        <taxon>Betaproteobacteria</taxon>
        <taxon>Burkholderiales</taxon>
        <taxon>Burkholderiaceae</taxon>
        <taxon>Paraburkholderia</taxon>
    </lineage>
</organism>
<feature type="signal peptide" evidence="5">
    <location>
        <begin position="1"/>
        <end position="30"/>
    </location>
</feature>
<dbReference type="GO" id="GO:0015846">
    <property type="term" value="P:polyamine transport"/>
    <property type="evidence" value="ECO:0007669"/>
    <property type="project" value="InterPro"/>
</dbReference>
<reference evidence="7" key="1">
    <citation type="submission" date="2018-05" db="EMBL/GenBank/DDBJ databases">
        <authorList>
            <person name="Feng T."/>
        </authorList>
    </citation>
    <scope>NUCLEOTIDE SEQUENCE [LARGE SCALE GENOMIC DNA]</scope>
    <source>
        <strain evidence="7">S27</strain>
    </source>
</reference>
<dbReference type="GO" id="GO:0019808">
    <property type="term" value="F:polyamine binding"/>
    <property type="evidence" value="ECO:0007669"/>
    <property type="project" value="InterPro"/>
</dbReference>
<dbReference type="SUPFAM" id="SSF51182">
    <property type="entry name" value="RmlC-like cupins"/>
    <property type="match status" value="1"/>
</dbReference>
<keyword evidence="3 5" id="KW-0732">Signal</keyword>
<dbReference type="Pfam" id="PF13416">
    <property type="entry name" value="SBP_bac_8"/>
    <property type="match status" value="1"/>
</dbReference>
<keyword evidence="4" id="KW-0574">Periplasm</keyword>
<dbReference type="GO" id="GO:0042597">
    <property type="term" value="C:periplasmic space"/>
    <property type="evidence" value="ECO:0007669"/>
    <property type="project" value="UniProtKB-SubCell"/>
</dbReference>
<accession>A0A370N128</accession>
<feature type="chain" id="PRO_5016843486" evidence="5">
    <location>
        <begin position="31"/>
        <end position="225"/>
    </location>
</feature>
<evidence type="ECO:0000313" key="7">
    <source>
        <dbReference type="Proteomes" id="UP000254875"/>
    </source>
</evidence>
<evidence type="ECO:0000256" key="1">
    <source>
        <dbReference type="ARBA" id="ARBA00004418"/>
    </source>
</evidence>
<sequence>MKIRHAKLVSLAGTMLCSLTALSVMNAARAADASLNVYNWSDYIAKDTIANFEKQSGISVKYDSYDSDDTLQAKLLAGSSGYDIVVPTSSYMARQIEAGVYQKIDKSKMPNLANLDPALMKMIADADPGNQYGVPWAWGTDGIGYNVQAVKKALGGDAPIDSWSLLFDPTEYCEILEGVSVIRDESGTVKTVRAGDRFLIPAGFKGTWEVIDPCRKIFVSVEFKA</sequence>
<dbReference type="EMBL" id="QHKS01000024">
    <property type="protein sequence ID" value="RDJ99318.1"/>
    <property type="molecule type" value="Genomic_DNA"/>
</dbReference>
<dbReference type="PRINTS" id="PR00909">
    <property type="entry name" value="SPERMDNBNDNG"/>
</dbReference>
<dbReference type="Proteomes" id="UP000254875">
    <property type="component" value="Unassembled WGS sequence"/>
</dbReference>
<evidence type="ECO:0000256" key="5">
    <source>
        <dbReference type="SAM" id="SignalP"/>
    </source>
</evidence>
<name>A0A370N128_9BURK</name>
<protein>
    <submittedName>
        <fullName evidence="6">Uncharacterized protein</fullName>
    </submittedName>
</protein>
<evidence type="ECO:0000256" key="4">
    <source>
        <dbReference type="ARBA" id="ARBA00022764"/>
    </source>
</evidence>
<dbReference type="InterPro" id="IPR001188">
    <property type="entry name" value="Sperm_putr-bd"/>
</dbReference>
<dbReference type="AlphaFoldDB" id="A0A370N128"/>
<dbReference type="PANTHER" id="PTHR30222:SF12">
    <property type="entry name" value="NORSPERMIDINE SENSOR"/>
    <property type="match status" value="1"/>
</dbReference>
<dbReference type="InterPro" id="IPR006059">
    <property type="entry name" value="SBP"/>
</dbReference>
<dbReference type="OrthoDB" id="9769319at2"/>
<keyword evidence="7" id="KW-1185">Reference proteome</keyword>
<evidence type="ECO:0000313" key="6">
    <source>
        <dbReference type="EMBL" id="RDJ99318.1"/>
    </source>
</evidence>
<gene>
    <name evidence="6" type="ORF">DLM46_29250</name>
</gene>
<comment type="caution">
    <text evidence="6">The sequence shown here is derived from an EMBL/GenBank/DDBJ whole genome shotgun (WGS) entry which is preliminary data.</text>
</comment>